<dbReference type="SUPFAM" id="SSF141523">
    <property type="entry name" value="L,D-transpeptidase catalytic domain-like"/>
    <property type="match status" value="1"/>
</dbReference>
<evidence type="ECO:0000313" key="9">
    <source>
        <dbReference type="Proteomes" id="UP000050511"/>
    </source>
</evidence>
<comment type="caution">
    <text evidence="8">The sequence shown here is derived from an EMBL/GenBank/DDBJ whole genome shotgun (WGS) entry which is preliminary data.</text>
</comment>
<dbReference type="PROSITE" id="PS52029">
    <property type="entry name" value="LD_TPASE"/>
    <property type="match status" value="1"/>
</dbReference>
<keyword evidence="8" id="KW-0378">Hydrolase</keyword>
<dbReference type="InterPro" id="IPR005490">
    <property type="entry name" value="LD_TPept_cat_dom"/>
</dbReference>
<dbReference type="AlphaFoldDB" id="A0A837P761"/>
<dbReference type="GO" id="GO:0005576">
    <property type="term" value="C:extracellular region"/>
    <property type="evidence" value="ECO:0007669"/>
    <property type="project" value="TreeGrafter"/>
</dbReference>
<keyword evidence="8" id="KW-0645">Protease</keyword>
<dbReference type="Gene3D" id="2.40.440.10">
    <property type="entry name" value="L,D-transpeptidase catalytic domain-like"/>
    <property type="match status" value="1"/>
</dbReference>
<organism evidence="8 9">
    <name type="scientific">Lactiplantibacillus plantarum WJL</name>
    <dbReference type="NCBI Taxonomy" id="1350466"/>
    <lineage>
        <taxon>Bacteria</taxon>
        <taxon>Bacillati</taxon>
        <taxon>Bacillota</taxon>
        <taxon>Bacilli</taxon>
        <taxon>Lactobacillales</taxon>
        <taxon>Lactobacillaceae</taxon>
        <taxon>Lactiplantibacillus</taxon>
    </lineage>
</organism>
<dbReference type="UniPathway" id="UPA00219"/>
<dbReference type="Proteomes" id="UP000050511">
    <property type="component" value="Unassembled WGS sequence"/>
</dbReference>
<keyword evidence="4 6" id="KW-0573">Peptidoglycan synthesis</keyword>
<protein>
    <submittedName>
        <fullName evidence="8">D-alanyl-D-alanine carboxypeptidase</fullName>
    </submittedName>
</protein>
<evidence type="ECO:0000313" key="8">
    <source>
        <dbReference type="EMBL" id="KPN43000.1"/>
    </source>
</evidence>
<dbReference type="InterPro" id="IPR050979">
    <property type="entry name" value="LD-transpeptidase"/>
</dbReference>
<dbReference type="GO" id="GO:0016740">
    <property type="term" value="F:transferase activity"/>
    <property type="evidence" value="ECO:0007669"/>
    <property type="project" value="UniProtKB-KW"/>
</dbReference>
<name>A0A837P761_LACPN</name>
<dbReference type="CDD" id="cd16913">
    <property type="entry name" value="YkuD_like"/>
    <property type="match status" value="1"/>
</dbReference>
<sequence>MKKKSVYVLCATVVAIGLILVYGINRTHTSEHVNANVTKVEKSKSKALKTKPKVMRTPINWHKSSEIIPYPEVKKYPDMWIHVSLEKQRMYLMTQHKVLYTMYISTGIHDKAHETPRGTYHVQAERGKYFYSESENEGAYYWVSWLNHGEFLFHSTPVDSQQHYIKSIAENLGKKPTSHGCIHLSIADSKWVYDNIPYGMKVVID</sequence>
<reference evidence="8 9" key="1">
    <citation type="submission" date="2015-10" db="EMBL/GenBank/DDBJ databases">
        <title>Resequencing of Lactobacillus plantarum WJL strain genome.</title>
        <authorList>
            <person name="Martino M.E."/>
        </authorList>
    </citation>
    <scope>NUCLEOTIDE SEQUENCE [LARGE SCALE GENOMIC DNA]</scope>
    <source>
        <strain evidence="8 9">WJL</strain>
    </source>
</reference>
<dbReference type="RefSeq" id="WP_021356089.1">
    <property type="nucleotide sequence ID" value="NZ_AUTE01000059.1"/>
</dbReference>
<evidence type="ECO:0000256" key="5">
    <source>
        <dbReference type="ARBA" id="ARBA00023316"/>
    </source>
</evidence>
<feature type="domain" description="L,D-TPase catalytic" evidence="7">
    <location>
        <begin position="79"/>
        <end position="205"/>
    </location>
</feature>
<dbReference type="Pfam" id="PF03734">
    <property type="entry name" value="YkuD"/>
    <property type="match status" value="1"/>
</dbReference>
<accession>A0A837P761</accession>
<dbReference type="PANTHER" id="PTHR30582:SF2">
    <property type="entry name" value="L,D-TRANSPEPTIDASE YCIB-RELATED"/>
    <property type="match status" value="1"/>
</dbReference>
<dbReference type="GO" id="GO:0071555">
    <property type="term" value="P:cell wall organization"/>
    <property type="evidence" value="ECO:0007669"/>
    <property type="project" value="UniProtKB-UniRule"/>
</dbReference>
<evidence type="ECO:0000259" key="7">
    <source>
        <dbReference type="PROSITE" id="PS52029"/>
    </source>
</evidence>
<dbReference type="GO" id="GO:0071972">
    <property type="term" value="F:peptidoglycan L,D-transpeptidase activity"/>
    <property type="evidence" value="ECO:0007669"/>
    <property type="project" value="TreeGrafter"/>
</dbReference>
<keyword evidence="5 6" id="KW-0961">Cell wall biogenesis/degradation</keyword>
<dbReference type="GO" id="GO:0018104">
    <property type="term" value="P:peptidoglycan-protein cross-linking"/>
    <property type="evidence" value="ECO:0007669"/>
    <property type="project" value="TreeGrafter"/>
</dbReference>
<evidence type="ECO:0000256" key="2">
    <source>
        <dbReference type="ARBA" id="ARBA00022679"/>
    </source>
</evidence>
<keyword evidence="3 6" id="KW-0133">Cell shape</keyword>
<dbReference type="EMBL" id="LKLZ01000005">
    <property type="protein sequence ID" value="KPN43000.1"/>
    <property type="molecule type" value="Genomic_DNA"/>
</dbReference>
<evidence type="ECO:0000256" key="4">
    <source>
        <dbReference type="ARBA" id="ARBA00022984"/>
    </source>
</evidence>
<proteinExistence type="predicted"/>
<feature type="active site" description="Proton donor/acceptor" evidence="6">
    <location>
        <position position="154"/>
    </location>
</feature>
<evidence type="ECO:0000256" key="3">
    <source>
        <dbReference type="ARBA" id="ARBA00022960"/>
    </source>
</evidence>
<evidence type="ECO:0000256" key="1">
    <source>
        <dbReference type="ARBA" id="ARBA00004752"/>
    </source>
</evidence>
<dbReference type="GO" id="GO:0008360">
    <property type="term" value="P:regulation of cell shape"/>
    <property type="evidence" value="ECO:0007669"/>
    <property type="project" value="UniProtKB-UniRule"/>
</dbReference>
<dbReference type="InterPro" id="IPR038063">
    <property type="entry name" value="Transpep_catalytic_dom"/>
</dbReference>
<gene>
    <name evidence="8" type="ORF">WJL_1621</name>
</gene>
<keyword evidence="8" id="KW-0121">Carboxypeptidase</keyword>
<evidence type="ECO:0000256" key="6">
    <source>
        <dbReference type="PROSITE-ProRule" id="PRU01373"/>
    </source>
</evidence>
<comment type="pathway">
    <text evidence="1 6">Cell wall biogenesis; peptidoglycan biosynthesis.</text>
</comment>
<feature type="active site" description="Nucleophile" evidence="6">
    <location>
        <position position="181"/>
    </location>
</feature>
<keyword evidence="2" id="KW-0808">Transferase</keyword>
<dbReference type="PANTHER" id="PTHR30582">
    <property type="entry name" value="L,D-TRANSPEPTIDASE"/>
    <property type="match status" value="1"/>
</dbReference>